<dbReference type="HOGENOM" id="CLU_2993655_0_0_5"/>
<gene>
    <name evidence="1" type="ORF">LPU83_pLPU83d_0694</name>
</gene>
<dbReference type="PATRIC" id="fig|348824.6.peg.6351"/>
<reference evidence="1" key="1">
    <citation type="submission" date="2013-11" db="EMBL/GenBank/DDBJ databases">
        <title>Draft genome sequence of the broad-host-range Rhizobium sp. LPU83 strain, a member of the low-genetic diversity Oregon-like Rhizobium sp. group.</title>
        <authorList>
            <person name="Wibberg D."/>
            <person name="Puehler A."/>
            <person name="Schlueter A."/>
        </authorList>
    </citation>
    <scope>NUCLEOTIDE SEQUENCE [LARGE SCALE GENOMIC DNA]</scope>
    <source>
        <strain evidence="1">LPU83</strain>
        <plasmid evidence="1">pLPU83d</plasmid>
    </source>
</reference>
<geneLocation type="plasmid" evidence="1 2">
    <name>pLPU83d</name>
</geneLocation>
<keyword evidence="1" id="KW-0614">Plasmid</keyword>
<dbReference type="Proteomes" id="UP000019443">
    <property type="component" value="Plasmid pLPU83d"/>
</dbReference>
<accession>W6RMR0</accession>
<proteinExistence type="predicted"/>
<name>W6RMR0_9HYPH</name>
<dbReference type="EMBL" id="HG916855">
    <property type="protein sequence ID" value="CDM62064.1"/>
    <property type="molecule type" value="Genomic_DNA"/>
</dbReference>
<organism evidence="1 2">
    <name type="scientific">Rhizobium favelukesii</name>
    <dbReference type="NCBI Taxonomy" id="348824"/>
    <lineage>
        <taxon>Bacteria</taxon>
        <taxon>Pseudomonadati</taxon>
        <taxon>Pseudomonadota</taxon>
        <taxon>Alphaproteobacteria</taxon>
        <taxon>Hyphomicrobiales</taxon>
        <taxon>Rhizobiaceae</taxon>
        <taxon>Rhizobium/Agrobacterium group</taxon>
        <taxon>Rhizobium</taxon>
    </lineage>
</organism>
<dbReference type="AlphaFoldDB" id="W6RMR0"/>
<keyword evidence="2" id="KW-1185">Reference proteome</keyword>
<sequence>MNPAERFSPLSPTVPLQKPVGLRFRRLAVRCCGGSTIAYVWEQQLLNTRVPTITSAH</sequence>
<protein>
    <submittedName>
        <fullName evidence="1">Uncharacterized protein</fullName>
    </submittedName>
</protein>
<evidence type="ECO:0000313" key="1">
    <source>
        <dbReference type="EMBL" id="CDM62064.1"/>
    </source>
</evidence>
<dbReference type="KEGG" id="rhl:LPU83_pLPU83d_0694"/>
<evidence type="ECO:0000313" key="2">
    <source>
        <dbReference type="Proteomes" id="UP000019443"/>
    </source>
</evidence>